<dbReference type="InterPro" id="IPR011009">
    <property type="entry name" value="Kinase-like_dom_sf"/>
</dbReference>
<dbReference type="EMBL" id="QTTT01000001">
    <property type="protein sequence ID" value="REE95229.1"/>
    <property type="molecule type" value="Genomic_DNA"/>
</dbReference>
<dbReference type="InterPro" id="IPR004147">
    <property type="entry name" value="ABC1_dom"/>
</dbReference>
<protein>
    <submittedName>
        <fullName evidence="3">Ubiquinone biosynthesis protein</fullName>
    </submittedName>
</protein>
<evidence type="ECO:0000313" key="3">
    <source>
        <dbReference type="EMBL" id="REE95229.1"/>
    </source>
</evidence>
<evidence type="ECO:0000259" key="2">
    <source>
        <dbReference type="Pfam" id="PF03109"/>
    </source>
</evidence>
<dbReference type="InterPro" id="IPR050154">
    <property type="entry name" value="UbiB_kinase"/>
</dbReference>
<evidence type="ECO:0000313" key="4">
    <source>
        <dbReference type="Proteomes" id="UP000256661"/>
    </source>
</evidence>
<comment type="caution">
    <text evidence="3">The sequence shown here is derived from an EMBL/GenBank/DDBJ whole genome shotgun (WGS) entry which is preliminary data.</text>
</comment>
<reference evidence="3 4" key="1">
    <citation type="submission" date="2018-08" db="EMBL/GenBank/DDBJ databases">
        <title>Sequencing the genomes of 1000 actinobacteria strains.</title>
        <authorList>
            <person name="Klenk H.-P."/>
        </authorList>
    </citation>
    <scope>NUCLEOTIDE SEQUENCE [LARGE SCALE GENOMIC DNA]</scope>
    <source>
        <strain evidence="3 4">DSM 43927</strain>
    </source>
</reference>
<keyword evidence="3" id="KW-0830">Ubiquinone</keyword>
<accession>A0A3D9SH51</accession>
<sequence>MSVERLLTVAGVFAGLARAEAARVVRARSLRSGESPDRPRAVREALERLGPFYVKVGQMLSTRPDIVSPATMAELARLHDNVSVAPFSIFEPVLAEELGEDWARRFVRIDSDRPLGSASLAQAYRVTLPGGQSAVIKIQRPDIRALVLDDMRMMRRAARLVARALPDLNAVIDIEAALNVIFDAMEAELDFTVEAANMDRARELVARFEHLAVPEVILATRRVMVQSLAPGASIREVDRDSLTEKERVGIGRDLLAFMYRGYFADRFFHADPHPGNIFVAPGEKAHLIDWGMVGRVDRRMSMTMMTVLLSLAHNDGPGLARAWVELGKATPWADIAGFAGDMATLVPKIATASLEDLDFGVTLTSVLKYSTRRGIQTSPVISLLGKSFANIEGSVRYLAPELALTEVFEEELRAILIHLVRESISEIQAARTAMDLMIGNMLAPEQLRGLVRDVANRDFTVRIGGLREKGGRSSLGSARTGNRLPAAVLAVGAGALAWRARRRRAAV</sequence>
<gene>
    <name evidence="3" type="ORF">DFJ69_0612</name>
</gene>
<comment type="similarity">
    <text evidence="1">Belongs to the protein kinase superfamily. ADCK protein kinase family.</text>
</comment>
<name>A0A3D9SH51_9ACTN</name>
<dbReference type="RefSeq" id="WP_211328498.1">
    <property type="nucleotide sequence ID" value="NZ_QTTT01000001.1"/>
</dbReference>
<proteinExistence type="inferred from homology"/>
<dbReference type="SUPFAM" id="SSF56112">
    <property type="entry name" value="Protein kinase-like (PK-like)"/>
    <property type="match status" value="1"/>
</dbReference>
<dbReference type="PANTHER" id="PTHR10566">
    <property type="entry name" value="CHAPERONE-ACTIVITY OF BC1 COMPLEX CABC1 -RELATED"/>
    <property type="match status" value="1"/>
</dbReference>
<dbReference type="AlphaFoldDB" id="A0A3D9SH51"/>
<evidence type="ECO:0000256" key="1">
    <source>
        <dbReference type="ARBA" id="ARBA00009670"/>
    </source>
</evidence>
<dbReference type="Pfam" id="PF03109">
    <property type="entry name" value="ABC1"/>
    <property type="match status" value="1"/>
</dbReference>
<dbReference type="PANTHER" id="PTHR10566:SF113">
    <property type="entry name" value="PROTEIN ACTIVITY OF BC1 COMPLEX KINASE 7, CHLOROPLASTIC"/>
    <property type="match status" value="1"/>
</dbReference>
<organism evidence="3 4">
    <name type="scientific">Thermomonospora umbrina</name>
    <dbReference type="NCBI Taxonomy" id="111806"/>
    <lineage>
        <taxon>Bacteria</taxon>
        <taxon>Bacillati</taxon>
        <taxon>Actinomycetota</taxon>
        <taxon>Actinomycetes</taxon>
        <taxon>Streptosporangiales</taxon>
        <taxon>Thermomonosporaceae</taxon>
        <taxon>Thermomonospora</taxon>
    </lineage>
</organism>
<dbReference type="Proteomes" id="UP000256661">
    <property type="component" value="Unassembled WGS sequence"/>
</dbReference>
<keyword evidence="4" id="KW-1185">Reference proteome</keyword>
<feature type="domain" description="ABC1 atypical kinase-like" evidence="2">
    <location>
        <begin position="77"/>
        <end position="317"/>
    </location>
</feature>
<dbReference type="CDD" id="cd05121">
    <property type="entry name" value="ABC1_ADCK3-like"/>
    <property type="match status" value="1"/>
</dbReference>